<dbReference type="PANTHER" id="PTHR34980">
    <property type="entry name" value="INNER MEMBRANE PROTEIN-RELATED-RELATED"/>
    <property type="match status" value="1"/>
</dbReference>
<dbReference type="eggNOG" id="COG3152">
    <property type="taxonomic scope" value="Bacteria"/>
</dbReference>
<dbReference type="Proteomes" id="UP000005777">
    <property type="component" value="Unassembled WGS sequence"/>
</dbReference>
<name>W5IH27_SCAIO</name>
<feature type="transmembrane region" description="Helical" evidence="2">
    <location>
        <begin position="158"/>
        <end position="183"/>
    </location>
</feature>
<dbReference type="HOGENOM" id="CLU_930322_0_0_11"/>
<feature type="compositionally biased region" description="Low complexity" evidence="1">
    <location>
        <begin position="255"/>
        <end position="272"/>
    </location>
</feature>
<dbReference type="RefSeq" id="WP_006293631.1">
    <property type="nucleotide sequence ID" value="NZ_GG770226.1"/>
</dbReference>
<evidence type="ECO:0000256" key="2">
    <source>
        <dbReference type="SAM" id="Phobius"/>
    </source>
</evidence>
<organism evidence="3 4">
    <name type="scientific">Scardovia inopinata F0304</name>
    <dbReference type="NCBI Taxonomy" id="641146"/>
    <lineage>
        <taxon>Bacteria</taxon>
        <taxon>Bacillati</taxon>
        <taxon>Actinomycetota</taxon>
        <taxon>Actinomycetes</taxon>
        <taxon>Bifidobacteriales</taxon>
        <taxon>Bifidobacteriaceae</taxon>
        <taxon>Scardovia</taxon>
    </lineage>
</organism>
<dbReference type="PANTHER" id="PTHR34980:SF2">
    <property type="entry name" value="INNER MEMBRANE PROTEIN YHAH-RELATED"/>
    <property type="match status" value="1"/>
</dbReference>
<keyword evidence="2" id="KW-0472">Membrane</keyword>
<evidence type="ECO:0000313" key="3">
    <source>
        <dbReference type="EMBL" id="EFG26158.1"/>
    </source>
</evidence>
<feature type="transmembrane region" description="Helical" evidence="2">
    <location>
        <begin position="219"/>
        <end position="244"/>
    </location>
</feature>
<comment type="caution">
    <text evidence="3">The sequence shown here is derived from an EMBL/GenBank/DDBJ whole genome shotgun (WGS) entry which is preliminary data.</text>
</comment>
<feature type="compositionally biased region" description="Basic and acidic residues" evidence="1">
    <location>
        <begin position="38"/>
        <end position="48"/>
    </location>
</feature>
<protein>
    <recommendedName>
        <fullName evidence="5">DUF805 domain-containing protein</fullName>
    </recommendedName>
</protein>
<keyword evidence="4" id="KW-1185">Reference proteome</keyword>
<proteinExistence type="predicted"/>
<keyword evidence="2" id="KW-1133">Transmembrane helix</keyword>
<gene>
    <name evidence="3" type="ORF">HMPREF9020_01239</name>
</gene>
<evidence type="ECO:0000256" key="1">
    <source>
        <dbReference type="SAM" id="MobiDB-lite"/>
    </source>
</evidence>
<accession>W5IH27</accession>
<feature type="transmembrane region" description="Helical" evidence="2">
    <location>
        <begin position="118"/>
        <end position="137"/>
    </location>
</feature>
<dbReference type="InterPro" id="IPR008523">
    <property type="entry name" value="DUF805"/>
</dbReference>
<dbReference type="AlphaFoldDB" id="W5IH27"/>
<dbReference type="GO" id="GO:0005886">
    <property type="term" value="C:plasma membrane"/>
    <property type="evidence" value="ECO:0007669"/>
    <property type="project" value="TreeGrafter"/>
</dbReference>
<evidence type="ECO:0000313" key="4">
    <source>
        <dbReference type="Proteomes" id="UP000005777"/>
    </source>
</evidence>
<feature type="transmembrane region" description="Helical" evidence="2">
    <location>
        <begin position="88"/>
        <end position="112"/>
    </location>
</feature>
<feature type="region of interest" description="Disordered" evidence="1">
    <location>
        <begin position="253"/>
        <end position="273"/>
    </location>
</feature>
<sequence>MTYQNQTYTMTGYSAPYPSPGYPAAAYPVQGSPLPNSRNRENSQKNDDIPQEPPKGQAWKSIPFFYAAKRLFTQYAVFSGRASRSEFWYAYLFNYLAGLAVALFPLLCMQVFGANTNAQVTVGVMISGIFSSAYSLASLVPMISISCRRLHDSNHSSWWMAGYCLLKVIVRAIIVGTIFASIADLWNKYGEYFPNSQEEYFNNKTRISQLLQQEIVPYLIHHVLPILLIVCTLSLLLSIAYFVFMALPSAPPTPQSAASQPPASPWGPQQAAYPTASAHQVAYPAYPSPSYPYPPAARQ</sequence>
<evidence type="ECO:0008006" key="5">
    <source>
        <dbReference type="Google" id="ProtNLM"/>
    </source>
</evidence>
<keyword evidence="2" id="KW-0812">Transmembrane</keyword>
<feature type="region of interest" description="Disordered" evidence="1">
    <location>
        <begin position="24"/>
        <end position="56"/>
    </location>
</feature>
<dbReference type="EMBL" id="ADCX01000012">
    <property type="protein sequence ID" value="EFG26158.1"/>
    <property type="molecule type" value="Genomic_DNA"/>
</dbReference>
<reference evidence="3 4" key="1">
    <citation type="submission" date="2012-01" db="EMBL/GenBank/DDBJ databases">
        <title>The Genome Sequence of Scardovia inopinata F0304.</title>
        <authorList>
            <consortium name="The Broad Institute Genome Sequencing Platform"/>
            <person name="Ward D."/>
            <person name="Earl A."/>
            <person name="Feldgarden M."/>
            <person name="Gevers D."/>
            <person name="Young S."/>
            <person name="Zeng Q."/>
            <person name="Koehrsen M."/>
            <person name="Alvarado L."/>
            <person name="Berlin A.M."/>
            <person name="Borenstein D."/>
            <person name="Chapman S.B."/>
            <person name="Chen Z."/>
            <person name="Engels R."/>
            <person name="Freedman E."/>
            <person name="Gellesch M."/>
            <person name="Goldberg J."/>
            <person name="Griggs A."/>
            <person name="Gujja S."/>
            <person name="Heilman E.R."/>
            <person name="Heiman D.I."/>
            <person name="Hepburn T.A."/>
            <person name="Howarth C."/>
            <person name="Jen D."/>
            <person name="Larson L."/>
            <person name="Mehta T."/>
            <person name="Park D."/>
            <person name="Pearson M."/>
            <person name="Richards J."/>
            <person name="Roberts A."/>
            <person name="Saif S."/>
            <person name="Shea T.D."/>
            <person name="Shenoy N."/>
            <person name="Sisk P."/>
            <person name="Stolte C."/>
            <person name="Sykes S.N."/>
            <person name="Walk T."/>
            <person name="White J."/>
            <person name="Yandava C."/>
            <person name="Izard J."/>
            <person name="Baranova O.V."/>
            <person name="Blanton J.M."/>
            <person name="Tanner A.C."/>
            <person name="Dewhirst F."/>
            <person name="Haas B."/>
            <person name="Nusbaum C."/>
            <person name="Birren B."/>
        </authorList>
    </citation>
    <scope>NUCLEOTIDE SEQUENCE [LARGE SCALE GENOMIC DNA]</scope>
    <source>
        <strain evidence="3 4">F0304</strain>
    </source>
</reference>
<dbReference type="Pfam" id="PF05656">
    <property type="entry name" value="DUF805"/>
    <property type="match status" value="1"/>
</dbReference>